<dbReference type="GO" id="GO:0003677">
    <property type="term" value="F:DNA binding"/>
    <property type="evidence" value="ECO:0007669"/>
    <property type="project" value="InterPro"/>
</dbReference>
<gene>
    <name evidence="2" type="ORF">IIU_00540</name>
</gene>
<organism evidence="2 3">
    <name type="scientific">Bacillus cereus VD133</name>
    <dbReference type="NCBI Taxonomy" id="1053233"/>
    <lineage>
        <taxon>Bacteria</taxon>
        <taxon>Bacillati</taxon>
        <taxon>Bacillota</taxon>
        <taxon>Bacilli</taxon>
        <taxon>Bacillales</taxon>
        <taxon>Bacillaceae</taxon>
        <taxon>Bacillus</taxon>
        <taxon>Bacillus cereus group</taxon>
    </lineage>
</organism>
<feature type="domain" description="HTH cro/C1-type" evidence="1">
    <location>
        <begin position="9"/>
        <end position="63"/>
    </location>
</feature>
<protein>
    <recommendedName>
        <fullName evidence="1">HTH cro/C1-type domain-containing protein</fullName>
    </recommendedName>
</protein>
<dbReference type="SMART" id="SM00530">
    <property type="entry name" value="HTH_XRE"/>
    <property type="match status" value="1"/>
</dbReference>
<dbReference type="SUPFAM" id="SSF47413">
    <property type="entry name" value="lambda repressor-like DNA-binding domains"/>
    <property type="match status" value="1"/>
</dbReference>
<dbReference type="InterPro" id="IPR010982">
    <property type="entry name" value="Lambda_DNA-bd_dom_sf"/>
</dbReference>
<dbReference type="EMBL" id="AHFB01000003">
    <property type="protein sequence ID" value="EOO41524.1"/>
    <property type="molecule type" value="Genomic_DNA"/>
</dbReference>
<name>A0A9W5V4Z6_BACCE</name>
<comment type="caution">
    <text evidence="2">The sequence shown here is derived from an EMBL/GenBank/DDBJ whole genome shotgun (WGS) entry which is preliminary data.</text>
</comment>
<dbReference type="PROSITE" id="PS50943">
    <property type="entry name" value="HTH_CROC1"/>
    <property type="match status" value="1"/>
</dbReference>
<dbReference type="Pfam" id="PF01381">
    <property type="entry name" value="HTH_3"/>
    <property type="match status" value="1"/>
</dbReference>
<dbReference type="CDD" id="cd00093">
    <property type="entry name" value="HTH_XRE"/>
    <property type="match status" value="1"/>
</dbReference>
<proteinExistence type="predicted"/>
<accession>A0A9W5V4Z6</accession>
<reference evidence="2 3" key="1">
    <citation type="submission" date="2012-12" db="EMBL/GenBank/DDBJ databases">
        <title>The Genome Sequence of Bacillus cereus VD133.</title>
        <authorList>
            <consortium name="The Broad Institute Genome Sequencing Platform"/>
            <consortium name="The Broad Institute Genome Sequencing Center for Infectious Disease"/>
            <person name="Feldgarden M."/>
            <person name="Van der Auwera G.A."/>
            <person name="Mahillon J."/>
            <person name="Duprez V."/>
            <person name="Timmery S."/>
            <person name="Mattelet C."/>
            <person name="Dierick K."/>
            <person name="Sun M."/>
            <person name="Yu Z."/>
            <person name="Zhu L."/>
            <person name="Hu X."/>
            <person name="Shank E.B."/>
            <person name="Swiecicka I."/>
            <person name="Hansen B.M."/>
            <person name="Andrup L."/>
            <person name="Walker B."/>
            <person name="Young S.K."/>
            <person name="Zeng Q."/>
            <person name="Gargeya S."/>
            <person name="Fitzgerald M."/>
            <person name="Haas B."/>
            <person name="Abouelleil A."/>
            <person name="Alvarado L."/>
            <person name="Arachchi H.M."/>
            <person name="Berlin A.M."/>
            <person name="Chapman S.B."/>
            <person name="Dewar J."/>
            <person name="Goldberg J."/>
            <person name="Griggs A."/>
            <person name="Gujja S."/>
            <person name="Hansen M."/>
            <person name="Howarth C."/>
            <person name="Imamovic A."/>
            <person name="Larimer J."/>
            <person name="McCowan C."/>
            <person name="Murphy C."/>
            <person name="Neiman D."/>
            <person name="Pearson M."/>
            <person name="Priest M."/>
            <person name="Roberts A."/>
            <person name="Saif S."/>
            <person name="Shea T."/>
            <person name="Sisk P."/>
            <person name="Sykes S."/>
            <person name="Wortman J."/>
            <person name="Nusbaum C."/>
            <person name="Birren B."/>
        </authorList>
    </citation>
    <scope>NUCLEOTIDE SEQUENCE [LARGE SCALE GENOMIC DNA]</scope>
    <source>
        <strain evidence="2 3">VD133</strain>
    </source>
</reference>
<evidence type="ECO:0000259" key="1">
    <source>
        <dbReference type="PROSITE" id="PS50943"/>
    </source>
</evidence>
<evidence type="ECO:0000313" key="3">
    <source>
        <dbReference type="Proteomes" id="UP000014018"/>
    </source>
</evidence>
<evidence type="ECO:0000313" key="2">
    <source>
        <dbReference type="EMBL" id="EOO41524.1"/>
    </source>
</evidence>
<dbReference type="RefSeq" id="WP_016109488.1">
    <property type="nucleotide sequence ID" value="NZ_KB976173.1"/>
</dbReference>
<dbReference type="InterPro" id="IPR001387">
    <property type="entry name" value="Cro/C1-type_HTH"/>
</dbReference>
<dbReference type="AlphaFoldDB" id="A0A9W5V4Z6"/>
<sequence>MYVVGKCRLNEILKEKKLTQVDLALKLGMKKQQIHSYANNDRTMSYQTAKNIATQLNVSMEELYDFIQLDEQGVFLTANKSQLLV</sequence>
<dbReference type="Proteomes" id="UP000014018">
    <property type="component" value="Unassembled WGS sequence"/>
</dbReference>
<dbReference type="Gene3D" id="1.10.260.40">
    <property type="entry name" value="lambda repressor-like DNA-binding domains"/>
    <property type="match status" value="1"/>
</dbReference>